<dbReference type="CDD" id="cd16363">
    <property type="entry name" value="Col_Im_like"/>
    <property type="match status" value="1"/>
</dbReference>
<dbReference type="EMBL" id="PHHE01000001">
    <property type="protein sequence ID" value="PKA71242.1"/>
    <property type="molecule type" value="Genomic_DNA"/>
</dbReference>
<dbReference type="SUPFAM" id="SSF47345">
    <property type="entry name" value="Colicin E immunity proteins"/>
    <property type="match status" value="1"/>
</dbReference>
<keyword evidence="4" id="KW-1185">Reference proteome</keyword>
<keyword evidence="2" id="KW-0079">Bacteriocin immunity</keyword>
<accession>A0ABX4Q373</accession>
<dbReference type="Proteomes" id="UP000232455">
    <property type="component" value="Unassembled WGS sequence"/>
</dbReference>
<dbReference type="RefSeq" id="WP_100847217.1">
    <property type="nucleotide sequence ID" value="NZ_PHHE01000001.1"/>
</dbReference>
<protein>
    <submittedName>
        <fullName evidence="3">Colicin immunity protein/pyocin immunity protein</fullName>
    </submittedName>
</protein>
<dbReference type="InterPro" id="IPR035900">
    <property type="entry name" value="Colicin_E_sf"/>
</dbReference>
<sequence>MADPFIKRSVADYTEQEFVEFVDEIRKEDKAPTDKHADVLVRHFNEVIGHPDGMDLIYYPEPGADTSSAGIARTVAAWRAANGLPVFKQ</sequence>
<evidence type="ECO:0000313" key="3">
    <source>
        <dbReference type="EMBL" id="PKA71242.1"/>
    </source>
</evidence>
<name>A0ABX4Q373_9PSED</name>
<proteinExistence type="inferred from homology"/>
<reference evidence="3 4" key="1">
    <citation type="submission" date="2017-11" db="EMBL/GenBank/DDBJ databases">
        <title>Genome sequencing of a diverse group of Pseudomonas species.</title>
        <authorList>
            <person name="Loper J."/>
        </authorList>
    </citation>
    <scope>NUCLEOTIDE SEQUENCE [LARGE SCALE GENOMIC DNA]</scope>
    <source>
        <strain evidence="3 4">LMG 25716</strain>
    </source>
</reference>
<dbReference type="PRINTS" id="PR01299">
    <property type="entry name" value="PYOCIN"/>
</dbReference>
<comment type="similarity">
    <text evidence="1">Belongs to the colicins ColE2/ColE8/ColE9 and pyocins S1/S2 family.</text>
</comment>
<dbReference type="Gene3D" id="1.10.1200.20">
    <property type="entry name" value="Colicin E immunity protein"/>
    <property type="match status" value="1"/>
</dbReference>
<gene>
    <name evidence="3" type="ORF">ATI02_4214</name>
</gene>
<comment type="caution">
    <text evidence="3">The sequence shown here is derived from an EMBL/GenBank/DDBJ whole genome shotgun (WGS) entry which is preliminary data.</text>
</comment>
<evidence type="ECO:0000256" key="1">
    <source>
        <dbReference type="ARBA" id="ARBA00009346"/>
    </source>
</evidence>
<evidence type="ECO:0000313" key="4">
    <source>
        <dbReference type="Proteomes" id="UP000232455"/>
    </source>
</evidence>
<organism evidence="3 4">
    <name type="scientific">Pseudomonas baetica</name>
    <dbReference type="NCBI Taxonomy" id="674054"/>
    <lineage>
        <taxon>Bacteria</taxon>
        <taxon>Pseudomonadati</taxon>
        <taxon>Pseudomonadota</taxon>
        <taxon>Gammaproteobacteria</taxon>
        <taxon>Pseudomonadales</taxon>
        <taxon>Pseudomonadaceae</taxon>
        <taxon>Pseudomonas</taxon>
    </lineage>
</organism>
<evidence type="ECO:0000256" key="2">
    <source>
        <dbReference type="ARBA" id="ARBA00023025"/>
    </source>
</evidence>
<dbReference type="InterPro" id="IPR000290">
    <property type="entry name" value="Colicin_pyocin"/>
</dbReference>
<dbReference type="Pfam" id="PF01320">
    <property type="entry name" value="Colicin_Pyocin"/>
    <property type="match status" value="1"/>
</dbReference>